<dbReference type="InterPro" id="IPR043128">
    <property type="entry name" value="Rev_trsase/Diguanyl_cyclase"/>
</dbReference>
<dbReference type="Pfam" id="PF01590">
    <property type="entry name" value="GAF"/>
    <property type="match status" value="1"/>
</dbReference>
<name>A0AAU8T694_9BURK</name>
<dbReference type="Gene3D" id="3.30.70.270">
    <property type="match status" value="1"/>
</dbReference>
<dbReference type="Pfam" id="PF00990">
    <property type="entry name" value="GGDEF"/>
    <property type="match status" value="1"/>
</dbReference>
<dbReference type="InterPro" id="IPR029016">
    <property type="entry name" value="GAF-like_dom_sf"/>
</dbReference>
<dbReference type="RefSeq" id="WP_046572184.1">
    <property type="nucleotide sequence ID" value="NZ_CP010027.1"/>
</dbReference>
<feature type="domain" description="GGDEF" evidence="1">
    <location>
        <begin position="194"/>
        <end position="327"/>
    </location>
</feature>
<dbReference type="GeneID" id="66519459"/>
<dbReference type="InterPro" id="IPR003018">
    <property type="entry name" value="GAF"/>
</dbReference>
<dbReference type="EMBL" id="CP010027">
    <property type="protein sequence ID" value="AJZ61802.1"/>
    <property type="molecule type" value="Genomic_DNA"/>
</dbReference>
<evidence type="ECO:0000259" key="1">
    <source>
        <dbReference type="PROSITE" id="PS50887"/>
    </source>
</evidence>
<dbReference type="Gene3D" id="3.30.450.40">
    <property type="match status" value="1"/>
</dbReference>
<dbReference type="SMART" id="SM00267">
    <property type="entry name" value="GGDEF"/>
    <property type="match status" value="1"/>
</dbReference>
<dbReference type="PANTHER" id="PTHR43102:SF2">
    <property type="entry name" value="GAF DOMAIN-CONTAINING PROTEIN"/>
    <property type="match status" value="1"/>
</dbReference>
<reference evidence="2 3" key="1">
    <citation type="journal article" date="2015" name="Genome Announc.">
        <title>Complete genome sequences for 59 burkholderia isolates, both pathogenic and near neighbor.</title>
        <authorList>
            <person name="Johnson S.L."/>
            <person name="Bishop-Lilly K.A."/>
            <person name="Ladner J.T."/>
            <person name="Daligault H.E."/>
            <person name="Davenport K.W."/>
            <person name="Jaissle J."/>
            <person name="Frey K.G."/>
            <person name="Koroleva G.I."/>
            <person name="Bruce D.C."/>
            <person name="Coyne S.R."/>
            <person name="Broomall S.M."/>
            <person name="Li P.E."/>
            <person name="Teshima H."/>
            <person name="Gibbons H.S."/>
            <person name="Palacios G.F."/>
            <person name="Rosenzweig C.N."/>
            <person name="Redden C.L."/>
            <person name="Xu Y."/>
            <person name="Minogue T.D."/>
            <person name="Chain P.S."/>
        </authorList>
    </citation>
    <scope>NUCLEOTIDE SEQUENCE [LARGE SCALE GENOMIC DNA]</scope>
    <source>
        <strain evidence="2 3">ATCC BAA-463</strain>
    </source>
</reference>
<dbReference type="InterPro" id="IPR000160">
    <property type="entry name" value="GGDEF_dom"/>
</dbReference>
<sequence length="327" mass="36298">MLAAPIPNNEPARLATLRALRLLDTPSEERFDRLTRVARRLFKAPIALVSLIDENRQWFKSCIGLNVAETSRDISFCGHAILHDDVLVIPDARNDARFYDNPLVTGAPGIRFYAGQPLTAPNGSKLGTLCVIDTHPREFGTEERGLLRDLAQIVEREIAAIELATIDDLTLLVNRRGFEALAQQTLHVCKRLGRHASLLFFDLDSFKQINDTYGHAEGDRALVTFADALRAALRDSDVIGRLGGDEFVALLTDANDEETHRVLKRLRDTLAAANAGSTRGYEIRFSVGQAQFDPERHQSVIDLLVESDVGMYAHKAKQRGGSSTRQM</sequence>
<dbReference type="Proteomes" id="UP000032614">
    <property type="component" value="Chromosome 2"/>
</dbReference>
<dbReference type="SMART" id="SM00065">
    <property type="entry name" value="GAF"/>
    <property type="match status" value="1"/>
</dbReference>
<organism evidence="2 3">
    <name type="scientific">Paraburkholderia fungorum</name>
    <dbReference type="NCBI Taxonomy" id="134537"/>
    <lineage>
        <taxon>Bacteria</taxon>
        <taxon>Pseudomonadati</taxon>
        <taxon>Pseudomonadota</taxon>
        <taxon>Betaproteobacteria</taxon>
        <taxon>Burkholderiales</taxon>
        <taxon>Burkholderiaceae</taxon>
        <taxon>Paraburkholderia</taxon>
    </lineage>
</organism>
<evidence type="ECO:0000313" key="3">
    <source>
        <dbReference type="Proteomes" id="UP000032614"/>
    </source>
</evidence>
<protein>
    <submittedName>
        <fullName evidence="2">Diguanylate cyclase domain protein</fullName>
    </submittedName>
</protein>
<dbReference type="CDD" id="cd01949">
    <property type="entry name" value="GGDEF"/>
    <property type="match status" value="1"/>
</dbReference>
<proteinExistence type="predicted"/>
<dbReference type="SUPFAM" id="SSF55781">
    <property type="entry name" value="GAF domain-like"/>
    <property type="match status" value="1"/>
</dbReference>
<accession>A0AAU8T694</accession>
<dbReference type="InterPro" id="IPR029787">
    <property type="entry name" value="Nucleotide_cyclase"/>
</dbReference>
<evidence type="ECO:0000313" key="2">
    <source>
        <dbReference type="EMBL" id="AJZ61802.1"/>
    </source>
</evidence>
<gene>
    <name evidence="2" type="ORF">OI25_5632</name>
</gene>
<dbReference type="PROSITE" id="PS50887">
    <property type="entry name" value="GGDEF"/>
    <property type="match status" value="1"/>
</dbReference>
<dbReference type="FunFam" id="3.30.70.270:FF:000001">
    <property type="entry name" value="Diguanylate cyclase domain protein"/>
    <property type="match status" value="1"/>
</dbReference>
<dbReference type="GO" id="GO:0003824">
    <property type="term" value="F:catalytic activity"/>
    <property type="evidence" value="ECO:0007669"/>
    <property type="project" value="UniProtKB-ARBA"/>
</dbReference>
<dbReference type="SUPFAM" id="SSF55073">
    <property type="entry name" value="Nucleotide cyclase"/>
    <property type="match status" value="1"/>
</dbReference>
<dbReference type="AlphaFoldDB" id="A0AAU8T694"/>
<dbReference type="KEGG" id="bfn:OI25_5632"/>
<dbReference type="PANTHER" id="PTHR43102">
    <property type="entry name" value="SLR1143 PROTEIN"/>
    <property type="match status" value="1"/>
</dbReference>
<dbReference type="NCBIfam" id="TIGR00254">
    <property type="entry name" value="GGDEF"/>
    <property type="match status" value="1"/>
</dbReference>